<dbReference type="EMBL" id="AP012320">
    <property type="protein sequence ID" value="BAL94577.1"/>
    <property type="molecule type" value="Genomic_DNA"/>
</dbReference>
<sequence length="46" mass="4862">MEHVPHVGNEIVDETHGARPAPEPVNEDGAGYGDSPVAIKRSTPPM</sequence>
<dbReference type="STRING" id="983917.RGE_12360"/>
<feature type="region of interest" description="Disordered" evidence="1">
    <location>
        <begin position="1"/>
        <end position="46"/>
    </location>
</feature>
<name>I0HNJ0_RUBGI</name>
<evidence type="ECO:0000313" key="2">
    <source>
        <dbReference type="EMBL" id="BAL94577.1"/>
    </source>
</evidence>
<accession>I0HNJ0</accession>
<dbReference type="Proteomes" id="UP000007883">
    <property type="component" value="Chromosome"/>
</dbReference>
<proteinExistence type="predicted"/>
<keyword evidence="3" id="KW-1185">Reference proteome</keyword>
<gene>
    <name evidence="2" type="ordered locus">RGE_12360</name>
</gene>
<reference evidence="2 3" key="1">
    <citation type="journal article" date="2012" name="J. Bacteriol.">
        <title>Complete genome sequence of phototrophic betaproteobacterium Rubrivivax gelatinosus IL144.</title>
        <authorList>
            <person name="Nagashima S."/>
            <person name="Kamimura A."/>
            <person name="Shimizu T."/>
            <person name="Nakamura-isaki S."/>
            <person name="Aono E."/>
            <person name="Sakamoto K."/>
            <person name="Ichikawa N."/>
            <person name="Nakazawa H."/>
            <person name="Sekine M."/>
            <person name="Yamazaki S."/>
            <person name="Fujita N."/>
            <person name="Shimada K."/>
            <person name="Hanada S."/>
            <person name="Nagashima K.V.P."/>
        </authorList>
    </citation>
    <scope>NUCLEOTIDE SEQUENCE [LARGE SCALE GENOMIC DNA]</scope>
    <source>
        <strain evidence="3">NBRC 100245 / IL144</strain>
    </source>
</reference>
<protein>
    <submittedName>
        <fullName evidence="2">Uncharacterized protein</fullName>
    </submittedName>
</protein>
<dbReference type="AlphaFoldDB" id="I0HNJ0"/>
<dbReference type="HOGENOM" id="CLU_3188576_0_0_4"/>
<dbReference type="PATRIC" id="fig|983917.3.peg.1203"/>
<organism evidence="2 3">
    <name type="scientific">Rubrivivax gelatinosus (strain NBRC 100245 / IL144)</name>
    <dbReference type="NCBI Taxonomy" id="983917"/>
    <lineage>
        <taxon>Bacteria</taxon>
        <taxon>Pseudomonadati</taxon>
        <taxon>Pseudomonadota</taxon>
        <taxon>Betaproteobacteria</taxon>
        <taxon>Burkholderiales</taxon>
        <taxon>Sphaerotilaceae</taxon>
        <taxon>Rubrivivax</taxon>
    </lineage>
</organism>
<evidence type="ECO:0000313" key="3">
    <source>
        <dbReference type="Proteomes" id="UP000007883"/>
    </source>
</evidence>
<evidence type="ECO:0000256" key="1">
    <source>
        <dbReference type="SAM" id="MobiDB-lite"/>
    </source>
</evidence>
<dbReference type="KEGG" id="rge:RGE_12360"/>